<feature type="transmembrane region" description="Helical" evidence="1">
    <location>
        <begin position="12"/>
        <end position="34"/>
    </location>
</feature>
<proteinExistence type="predicted"/>
<dbReference type="Proteomes" id="UP000323917">
    <property type="component" value="Chromosome"/>
</dbReference>
<keyword evidence="1" id="KW-1133">Transmembrane helix</keyword>
<evidence type="ECO:0000313" key="3">
    <source>
        <dbReference type="Proteomes" id="UP000323917"/>
    </source>
</evidence>
<keyword evidence="1" id="KW-0812">Transmembrane</keyword>
<sequence>MRNRNDSVKQRDIFNNPIVTFFLNCFVLTATTNAVLEKGLFAGLLIHCAFIVCWRVCVQVTRDWTAGRKGAERGK</sequence>
<gene>
    <name evidence="2" type="ORF">Pr1d_50630</name>
</gene>
<feature type="transmembrane region" description="Helical" evidence="1">
    <location>
        <begin position="40"/>
        <end position="58"/>
    </location>
</feature>
<dbReference type="KEGG" id="bgok:Pr1d_50630"/>
<dbReference type="EMBL" id="CP042913">
    <property type="protein sequence ID" value="QEG37717.1"/>
    <property type="molecule type" value="Genomic_DNA"/>
</dbReference>
<accession>A0A5B9QF95</accession>
<keyword evidence="3" id="KW-1185">Reference proteome</keyword>
<evidence type="ECO:0000256" key="1">
    <source>
        <dbReference type="SAM" id="Phobius"/>
    </source>
</evidence>
<dbReference type="AlphaFoldDB" id="A0A5B9QF95"/>
<name>A0A5B9QF95_9BACT</name>
<organism evidence="2 3">
    <name type="scientific">Bythopirellula goksoeyrii</name>
    <dbReference type="NCBI Taxonomy" id="1400387"/>
    <lineage>
        <taxon>Bacteria</taxon>
        <taxon>Pseudomonadati</taxon>
        <taxon>Planctomycetota</taxon>
        <taxon>Planctomycetia</taxon>
        <taxon>Pirellulales</taxon>
        <taxon>Lacipirellulaceae</taxon>
        <taxon>Bythopirellula</taxon>
    </lineage>
</organism>
<evidence type="ECO:0000313" key="2">
    <source>
        <dbReference type="EMBL" id="QEG37717.1"/>
    </source>
</evidence>
<reference evidence="2 3" key="1">
    <citation type="submission" date="2019-08" db="EMBL/GenBank/DDBJ databases">
        <title>Deep-cultivation of Planctomycetes and their phenomic and genomic characterization uncovers novel biology.</title>
        <authorList>
            <person name="Wiegand S."/>
            <person name="Jogler M."/>
            <person name="Boedeker C."/>
            <person name="Pinto D."/>
            <person name="Vollmers J."/>
            <person name="Rivas-Marin E."/>
            <person name="Kohn T."/>
            <person name="Peeters S.H."/>
            <person name="Heuer A."/>
            <person name="Rast P."/>
            <person name="Oberbeckmann S."/>
            <person name="Bunk B."/>
            <person name="Jeske O."/>
            <person name="Meyerdierks A."/>
            <person name="Storesund J.E."/>
            <person name="Kallscheuer N."/>
            <person name="Luecker S."/>
            <person name="Lage O.M."/>
            <person name="Pohl T."/>
            <person name="Merkel B.J."/>
            <person name="Hornburger P."/>
            <person name="Mueller R.-W."/>
            <person name="Bruemmer F."/>
            <person name="Labrenz M."/>
            <person name="Spormann A.M."/>
            <person name="Op den Camp H."/>
            <person name="Overmann J."/>
            <person name="Amann R."/>
            <person name="Jetten M.S.M."/>
            <person name="Mascher T."/>
            <person name="Medema M.H."/>
            <person name="Devos D.P."/>
            <person name="Kaster A.-K."/>
            <person name="Ovreas L."/>
            <person name="Rohde M."/>
            <person name="Galperin M.Y."/>
            <person name="Jogler C."/>
        </authorList>
    </citation>
    <scope>NUCLEOTIDE SEQUENCE [LARGE SCALE GENOMIC DNA]</scope>
    <source>
        <strain evidence="2 3">Pr1d</strain>
    </source>
</reference>
<keyword evidence="1" id="KW-0472">Membrane</keyword>
<protein>
    <submittedName>
        <fullName evidence="2">Uncharacterized protein</fullName>
    </submittedName>
</protein>